<keyword evidence="7 11" id="KW-0408">Iron</keyword>
<keyword evidence="6 11" id="KW-0479">Metal-binding</keyword>
<dbReference type="InterPro" id="IPR004642">
    <property type="entry name" value="Ser_deHydtase_asu"/>
</dbReference>
<dbReference type="RefSeq" id="WP_038152721.1">
    <property type="nucleotide sequence ID" value="NZ_JRNT01000016.1"/>
</dbReference>
<evidence type="ECO:0000256" key="3">
    <source>
        <dbReference type="ARBA" id="ARBA00008636"/>
    </source>
</evidence>
<dbReference type="GO" id="GO:0006094">
    <property type="term" value="P:gluconeogenesis"/>
    <property type="evidence" value="ECO:0007669"/>
    <property type="project" value="UniProtKB-KW"/>
</dbReference>
<accession>A0A096AK51</accession>
<dbReference type="GO" id="GO:0003941">
    <property type="term" value="F:L-serine ammonia-lyase activity"/>
    <property type="evidence" value="ECO:0007669"/>
    <property type="project" value="UniProtKB-UniRule"/>
</dbReference>
<evidence type="ECO:0000256" key="11">
    <source>
        <dbReference type="RuleBase" id="RU366059"/>
    </source>
</evidence>
<dbReference type="AlphaFoldDB" id="A0A096AK51"/>
<keyword evidence="14" id="KW-1185">Reference proteome</keyword>
<evidence type="ECO:0000256" key="8">
    <source>
        <dbReference type="ARBA" id="ARBA00023014"/>
    </source>
</evidence>
<evidence type="ECO:0000256" key="9">
    <source>
        <dbReference type="ARBA" id="ARBA00023239"/>
    </source>
</evidence>
<comment type="catalytic activity">
    <reaction evidence="10 11">
        <text>L-serine = pyruvate + NH4(+)</text>
        <dbReference type="Rhea" id="RHEA:19169"/>
        <dbReference type="ChEBI" id="CHEBI:15361"/>
        <dbReference type="ChEBI" id="CHEBI:28938"/>
        <dbReference type="ChEBI" id="CHEBI:33384"/>
        <dbReference type="EC" id="4.3.1.17"/>
    </reaction>
</comment>
<evidence type="ECO:0000256" key="6">
    <source>
        <dbReference type="ARBA" id="ARBA00022723"/>
    </source>
</evidence>
<evidence type="ECO:0000256" key="2">
    <source>
        <dbReference type="ARBA" id="ARBA00004742"/>
    </source>
</evidence>
<dbReference type="EC" id="4.3.1.17" evidence="11"/>
<dbReference type="InterPro" id="IPR005130">
    <property type="entry name" value="Ser_deHydtase-like_asu"/>
</dbReference>
<organism evidence="13 14">
    <name type="scientific">Veillonella montpellierensis DNF00314</name>
    <dbReference type="NCBI Taxonomy" id="1401067"/>
    <lineage>
        <taxon>Bacteria</taxon>
        <taxon>Bacillati</taxon>
        <taxon>Bacillota</taxon>
        <taxon>Negativicutes</taxon>
        <taxon>Veillonellales</taxon>
        <taxon>Veillonellaceae</taxon>
        <taxon>Veillonella</taxon>
    </lineage>
</organism>
<evidence type="ECO:0000259" key="12">
    <source>
        <dbReference type="Pfam" id="PF03313"/>
    </source>
</evidence>
<dbReference type="GO" id="GO:0046872">
    <property type="term" value="F:metal ion binding"/>
    <property type="evidence" value="ECO:0007669"/>
    <property type="project" value="UniProtKB-KW"/>
</dbReference>
<dbReference type="GO" id="GO:0051539">
    <property type="term" value="F:4 iron, 4 sulfur cluster binding"/>
    <property type="evidence" value="ECO:0007669"/>
    <property type="project" value="UniProtKB-UniRule"/>
</dbReference>
<keyword evidence="4 11" id="KW-0312">Gluconeogenesis</keyword>
<gene>
    <name evidence="13" type="ORF">HMPREF0872_05890</name>
</gene>
<evidence type="ECO:0000313" key="14">
    <source>
        <dbReference type="Proteomes" id="UP000029628"/>
    </source>
</evidence>
<protein>
    <recommendedName>
        <fullName evidence="11">L-serine dehydratase</fullName>
        <ecNumber evidence="11">4.3.1.17</ecNumber>
    </recommendedName>
</protein>
<dbReference type="Proteomes" id="UP000029628">
    <property type="component" value="Unassembled WGS sequence"/>
</dbReference>
<dbReference type="PANTHER" id="PTHR30182">
    <property type="entry name" value="L-SERINE DEHYDRATASE"/>
    <property type="match status" value="1"/>
</dbReference>
<proteinExistence type="inferred from homology"/>
<dbReference type="eggNOG" id="COG1760">
    <property type="taxonomic scope" value="Bacteria"/>
</dbReference>
<dbReference type="Pfam" id="PF03313">
    <property type="entry name" value="SDH_alpha"/>
    <property type="match status" value="1"/>
</dbReference>
<dbReference type="NCBIfam" id="TIGR00718">
    <property type="entry name" value="sda_alpha"/>
    <property type="match status" value="1"/>
</dbReference>
<comment type="pathway">
    <text evidence="2">Carbohydrate biosynthesis; gluconeogenesis.</text>
</comment>
<evidence type="ECO:0000256" key="7">
    <source>
        <dbReference type="ARBA" id="ARBA00023004"/>
    </source>
</evidence>
<evidence type="ECO:0000256" key="5">
    <source>
        <dbReference type="ARBA" id="ARBA00022485"/>
    </source>
</evidence>
<feature type="domain" description="Serine dehydratase-like alpha subunit" evidence="12">
    <location>
        <begin position="19"/>
        <end position="275"/>
    </location>
</feature>
<keyword evidence="8 11" id="KW-0411">Iron-sulfur</keyword>
<reference evidence="13 14" key="1">
    <citation type="submission" date="2014-07" db="EMBL/GenBank/DDBJ databases">
        <authorList>
            <person name="McCorrison J."/>
            <person name="Sanka R."/>
            <person name="Torralba M."/>
            <person name="Gillis M."/>
            <person name="Haft D.H."/>
            <person name="Methe B."/>
            <person name="Sutton G."/>
            <person name="Nelson K.E."/>
        </authorList>
    </citation>
    <scope>NUCLEOTIDE SEQUENCE [LARGE SCALE GENOMIC DNA]</scope>
    <source>
        <strain evidence="13 14">DNF00314</strain>
    </source>
</reference>
<sequence>MRYQYETIADIIELAQTESISFSEVVLRQEMAQYEKSREDVIREIQRRLQIFEESVQSGLDNIDRTQSGMSGGQAARLLGNTPRFMSELAYRAMTYAIAVNEANAKMYRIVACPTAGSCGVLPACLKAVGEAYTLPESAYIDGFLAAAGIGNVITERACVAGAVGGCQAEVGSAAAMAAGAVVAMMGGKPSTVGHAVALCLKNVLGLVCDPVAGLVEVPCVKRNGVYAVHALTAAELSMMGIASQIPPDEVIEAMNEIGRALPSTLRETSEGGLAKTMHGELIAERIRNL</sequence>
<name>A0A096AK51_9FIRM</name>
<dbReference type="InterPro" id="IPR051318">
    <property type="entry name" value="Fe-S_L-Ser"/>
</dbReference>
<dbReference type="PANTHER" id="PTHR30182:SF1">
    <property type="entry name" value="L-SERINE DEHYDRATASE 1"/>
    <property type="match status" value="1"/>
</dbReference>
<evidence type="ECO:0000256" key="10">
    <source>
        <dbReference type="ARBA" id="ARBA00049406"/>
    </source>
</evidence>
<evidence type="ECO:0000256" key="4">
    <source>
        <dbReference type="ARBA" id="ARBA00022432"/>
    </source>
</evidence>
<dbReference type="EMBL" id="JRNT01000016">
    <property type="protein sequence ID" value="KGF47205.1"/>
    <property type="molecule type" value="Genomic_DNA"/>
</dbReference>
<comment type="caution">
    <text evidence="13">The sequence shown here is derived from an EMBL/GenBank/DDBJ whole genome shotgun (WGS) entry which is preliminary data.</text>
</comment>
<comment type="similarity">
    <text evidence="3 11">Belongs to the iron-sulfur dependent L-serine dehydratase family.</text>
</comment>
<evidence type="ECO:0000313" key="13">
    <source>
        <dbReference type="EMBL" id="KGF47205.1"/>
    </source>
</evidence>
<keyword evidence="9 11" id="KW-0456">Lyase</keyword>
<evidence type="ECO:0000256" key="1">
    <source>
        <dbReference type="ARBA" id="ARBA00001966"/>
    </source>
</evidence>
<comment type="cofactor">
    <cofactor evidence="1 11">
        <name>[4Fe-4S] cluster</name>
        <dbReference type="ChEBI" id="CHEBI:49883"/>
    </cofactor>
</comment>
<keyword evidence="5 11" id="KW-0004">4Fe-4S</keyword>